<dbReference type="EMBL" id="BK015639">
    <property type="protein sequence ID" value="DAE17386.1"/>
    <property type="molecule type" value="Genomic_DNA"/>
</dbReference>
<sequence length="30" mass="3689">MKILVLFYLCFHFLIFFSKNSFSFLKHTLC</sequence>
<evidence type="ECO:0000313" key="1">
    <source>
        <dbReference type="EMBL" id="DAE17386.1"/>
    </source>
</evidence>
<name>A0A8S5QEK8_9CAUD</name>
<protein>
    <submittedName>
        <fullName evidence="1">Uncharacterized protein</fullName>
    </submittedName>
</protein>
<reference evidence="1" key="1">
    <citation type="journal article" date="2021" name="Proc. Natl. Acad. Sci. U.S.A.">
        <title>A Catalog of Tens of Thousands of Viruses from Human Metagenomes Reveals Hidden Associations with Chronic Diseases.</title>
        <authorList>
            <person name="Tisza M.J."/>
            <person name="Buck C.B."/>
        </authorList>
    </citation>
    <scope>NUCLEOTIDE SEQUENCE</scope>
    <source>
        <strain evidence="1">Ctr2f5</strain>
    </source>
</reference>
<accession>A0A8S5QEK8</accession>
<proteinExistence type="predicted"/>
<organism evidence="1">
    <name type="scientific">Siphoviridae sp. ctr2f5</name>
    <dbReference type="NCBI Taxonomy" id="2825684"/>
    <lineage>
        <taxon>Viruses</taxon>
        <taxon>Duplodnaviria</taxon>
        <taxon>Heunggongvirae</taxon>
        <taxon>Uroviricota</taxon>
        <taxon>Caudoviricetes</taxon>
    </lineage>
</organism>